<dbReference type="Proteomes" id="UP000722459">
    <property type="component" value="Unassembled WGS sequence"/>
</dbReference>
<accession>A0A8T5GG68</accession>
<feature type="compositionally biased region" description="Basic and acidic residues" evidence="1">
    <location>
        <begin position="1"/>
        <end position="12"/>
    </location>
</feature>
<comment type="caution">
    <text evidence="2">The sequence shown here is derived from an EMBL/GenBank/DDBJ whole genome shotgun (WGS) entry which is preliminary data.</text>
</comment>
<sequence length="131" mass="15560">MNLPFRRKESRIEMSNSQKKRISNRAQRRTKGLPGEWKVEAYHKEVGKLIERKKARMALRESKILSISTRRQILRIVGEYTAKKVALGEKYDRNKLENELTYAKQTFEKQIFEIVPKKAKKFLTTYYSVHA</sequence>
<feature type="region of interest" description="Disordered" evidence="1">
    <location>
        <begin position="1"/>
        <end position="30"/>
    </location>
</feature>
<name>A0A8T5GG68_9ARCH</name>
<reference evidence="2" key="1">
    <citation type="journal article" date="2021" name="ISME J.">
        <title>Mercury methylation by metabolically versatile and cosmopolitan marine bacteria.</title>
        <authorList>
            <person name="Lin H."/>
            <person name="Ascher D.B."/>
            <person name="Myung Y."/>
            <person name="Lamborg C.H."/>
            <person name="Hallam S.J."/>
            <person name="Gionfriddo C.M."/>
            <person name="Holt K.E."/>
            <person name="Moreau J.W."/>
        </authorList>
    </citation>
    <scope>NUCLEOTIDE SEQUENCE</scope>
    <source>
        <strain evidence="2">SI075_bin30</strain>
    </source>
</reference>
<evidence type="ECO:0000313" key="2">
    <source>
        <dbReference type="EMBL" id="MBT4870995.1"/>
    </source>
</evidence>
<proteinExistence type="predicted"/>
<evidence type="ECO:0000313" key="3">
    <source>
        <dbReference type="Proteomes" id="UP000722459"/>
    </source>
</evidence>
<organism evidence="2 3">
    <name type="scientific">Candidatus Iainarchaeum sp</name>
    <dbReference type="NCBI Taxonomy" id="3101447"/>
    <lineage>
        <taxon>Archaea</taxon>
        <taxon>Candidatus Iainarchaeota</taxon>
        <taxon>Candidatus Iainarchaeia</taxon>
        <taxon>Candidatus Iainarchaeales</taxon>
        <taxon>Candidatus Iainarchaeaceae</taxon>
        <taxon>Candidatus Iainarchaeum</taxon>
    </lineage>
</organism>
<gene>
    <name evidence="2" type="ORF">HON47_05460</name>
</gene>
<evidence type="ECO:0000256" key="1">
    <source>
        <dbReference type="SAM" id="MobiDB-lite"/>
    </source>
</evidence>
<protein>
    <submittedName>
        <fullName evidence="2">Uncharacterized protein</fullName>
    </submittedName>
</protein>
<dbReference type="AlphaFoldDB" id="A0A8T5GG68"/>
<feature type="compositionally biased region" description="Basic residues" evidence="1">
    <location>
        <begin position="18"/>
        <end position="30"/>
    </location>
</feature>
<dbReference type="EMBL" id="JABJNZ010000067">
    <property type="protein sequence ID" value="MBT4870995.1"/>
    <property type="molecule type" value="Genomic_DNA"/>
</dbReference>